<dbReference type="Gene3D" id="3.40.30.10">
    <property type="entry name" value="Glutaredoxin"/>
    <property type="match status" value="1"/>
</dbReference>
<evidence type="ECO:0000256" key="5">
    <source>
        <dbReference type="PIRSR" id="PIRSR000303-1"/>
    </source>
</evidence>
<dbReference type="EMBL" id="CAJPIZ010002628">
    <property type="protein sequence ID" value="CAG2105300.1"/>
    <property type="molecule type" value="Genomic_DNA"/>
</dbReference>
<dbReference type="InterPro" id="IPR029760">
    <property type="entry name" value="GPX_CS"/>
</dbReference>
<feature type="domain" description="Thioredoxin" evidence="7">
    <location>
        <begin position="5"/>
        <end position="170"/>
    </location>
</feature>
<dbReference type="EMBL" id="OC857203">
    <property type="protein sequence ID" value="CAD7624870.1"/>
    <property type="molecule type" value="Genomic_DNA"/>
</dbReference>
<dbReference type="Proteomes" id="UP000759131">
    <property type="component" value="Unassembled WGS sequence"/>
</dbReference>
<evidence type="ECO:0000313" key="8">
    <source>
        <dbReference type="EMBL" id="CAD7624870.1"/>
    </source>
</evidence>
<dbReference type="PANTHER" id="PTHR11592">
    <property type="entry name" value="GLUTATHIONE PEROXIDASE"/>
    <property type="match status" value="1"/>
</dbReference>
<evidence type="ECO:0000256" key="4">
    <source>
        <dbReference type="ARBA" id="ARBA00023002"/>
    </source>
</evidence>
<evidence type="ECO:0000259" key="7">
    <source>
        <dbReference type="PROSITE" id="PS51352"/>
    </source>
</evidence>
<protein>
    <recommendedName>
        <fullName evidence="6">Glutathione peroxidase</fullName>
    </recommendedName>
</protein>
<evidence type="ECO:0000256" key="6">
    <source>
        <dbReference type="RuleBase" id="RU000499"/>
    </source>
</evidence>
<keyword evidence="2 6" id="KW-0575">Peroxidase</keyword>
<sequence length="176" mass="19671">MAANGSDHKTVYEFTVKDIDGADLPLAKYKGQALIIVNVASNCGFTKVNYKELNELYDKYESRGLRILAFPCNQFMNQESGCDVDIKEFARKQGVRYDFAAKCDVNGDHAIPLWKWLRTQQSGWLGSFIKWNFTKFLVNKDGVPVHRFAPTTAPNKMDADIQAVLNQVATDAGIGA</sequence>
<evidence type="ECO:0000256" key="2">
    <source>
        <dbReference type="ARBA" id="ARBA00022559"/>
    </source>
</evidence>
<dbReference type="InterPro" id="IPR036249">
    <property type="entry name" value="Thioredoxin-like_sf"/>
</dbReference>
<dbReference type="AlphaFoldDB" id="A0A7R9PXY4"/>
<proteinExistence type="inferred from homology"/>
<keyword evidence="3" id="KW-0712">Selenocysteine</keyword>
<name>A0A7R9PXY4_9ACAR</name>
<dbReference type="PROSITE" id="PS51352">
    <property type="entry name" value="THIOREDOXIN_2"/>
    <property type="match status" value="1"/>
</dbReference>
<accession>A0A7R9PXY4</accession>
<dbReference type="PROSITE" id="PS00460">
    <property type="entry name" value="GLUTATHIONE_PEROXID_1"/>
    <property type="match status" value="1"/>
</dbReference>
<dbReference type="InterPro" id="IPR000889">
    <property type="entry name" value="Glutathione_peroxidase"/>
</dbReference>
<reference evidence="8" key="1">
    <citation type="submission" date="2020-11" db="EMBL/GenBank/DDBJ databases">
        <authorList>
            <person name="Tran Van P."/>
        </authorList>
    </citation>
    <scope>NUCLEOTIDE SEQUENCE</scope>
</reference>
<dbReference type="OrthoDB" id="446890at2759"/>
<organism evidence="8">
    <name type="scientific">Medioppia subpectinata</name>
    <dbReference type="NCBI Taxonomy" id="1979941"/>
    <lineage>
        <taxon>Eukaryota</taxon>
        <taxon>Metazoa</taxon>
        <taxon>Ecdysozoa</taxon>
        <taxon>Arthropoda</taxon>
        <taxon>Chelicerata</taxon>
        <taxon>Arachnida</taxon>
        <taxon>Acari</taxon>
        <taxon>Acariformes</taxon>
        <taxon>Sarcoptiformes</taxon>
        <taxon>Oribatida</taxon>
        <taxon>Brachypylina</taxon>
        <taxon>Oppioidea</taxon>
        <taxon>Oppiidae</taxon>
        <taxon>Medioppia</taxon>
    </lineage>
</organism>
<dbReference type="InterPro" id="IPR029759">
    <property type="entry name" value="GPX_AS"/>
</dbReference>
<dbReference type="PRINTS" id="PR01011">
    <property type="entry name" value="GLUTPROXDASE"/>
</dbReference>
<dbReference type="SUPFAM" id="SSF52833">
    <property type="entry name" value="Thioredoxin-like"/>
    <property type="match status" value="1"/>
</dbReference>
<comment type="similarity">
    <text evidence="1 6">Belongs to the glutathione peroxidase family.</text>
</comment>
<evidence type="ECO:0000256" key="1">
    <source>
        <dbReference type="ARBA" id="ARBA00006926"/>
    </source>
</evidence>
<gene>
    <name evidence="8" type="ORF">OSB1V03_LOCUS5309</name>
</gene>
<dbReference type="PROSITE" id="PS00763">
    <property type="entry name" value="GLUTATHIONE_PEROXID_2"/>
    <property type="match status" value="1"/>
</dbReference>
<dbReference type="InterPro" id="IPR013766">
    <property type="entry name" value="Thioredoxin_domain"/>
</dbReference>
<dbReference type="Pfam" id="PF00255">
    <property type="entry name" value="GSHPx"/>
    <property type="match status" value="1"/>
</dbReference>
<dbReference type="PANTHER" id="PTHR11592:SF134">
    <property type="entry name" value="PHOSPHOLIPID HYDROPEROXIDE GLUTATHIONE PEROXIDASE"/>
    <property type="match status" value="1"/>
</dbReference>
<feature type="active site" evidence="5">
    <location>
        <position position="43"/>
    </location>
</feature>
<keyword evidence="4 6" id="KW-0560">Oxidoreductase</keyword>
<dbReference type="GO" id="GO:0006979">
    <property type="term" value="P:response to oxidative stress"/>
    <property type="evidence" value="ECO:0007669"/>
    <property type="project" value="InterPro"/>
</dbReference>
<keyword evidence="9" id="KW-1185">Reference proteome</keyword>
<dbReference type="PROSITE" id="PS51355">
    <property type="entry name" value="GLUTATHIONE_PEROXID_3"/>
    <property type="match status" value="1"/>
</dbReference>
<evidence type="ECO:0000313" key="9">
    <source>
        <dbReference type="Proteomes" id="UP000759131"/>
    </source>
</evidence>
<dbReference type="GO" id="GO:0004601">
    <property type="term" value="F:peroxidase activity"/>
    <property type="evidence" value="ECO:0007669"/>
    <property type="project" value="UniProtKB-KW"/>
</dbReference>
<dbReference type="FunFam" id="3.40.30.10:FF:000025">
    <property type="entry name" value="Glutathione peroxidase"/>
    <property type="match status" value="1"/>
</dbReference>
<dbReference type="CDD" id="cd00340">
    <property type="entry name" value="GSH_Peroxidase"/>
    <property type="match status" value="1"/>
</dbReference>
<dbReference type="PIRSF" id="PIRSF000303">
    <property type="entry name" value="Glutathion_perox"/>
    <property type="match status" value="1"/>
</dbReference>
<evidence type="ECO:0000256" key="3">
    <source>
        <dbReference type="ARBA" id="ARBA00022933"/>
    </source>
</evidence>